<dbReference type="GO" id="GO:0016740">
    <property type="term" value="F:transferase activity"/>
    <property type="evidence" value="ECO:0007669"/>
    <property type="project" value="UniProtKB-KW"/>
</dbReference>
<dbReference type="Pfam" id="PF00043">
    <property type="entry name" value="GST_C"/>
    <property type="match status" value="1"/>
</dbReference>
<sequence length="77" mass="8781">MKSQLDFLEGETKKNNGYLVDDKLSGTDILISSPLQMAFERKFAKAEEYFVIAKWLETITSEDLYAVSKEKARALDT</sequence>
<proteinExistence type="predicted"/>
<protein>
    <submittedName>
        <fullName evidence="2">Bifunctional glutathione transferase/peroxidase</fullName>
    </submittedName>
</protein>
<dbReference type="OrthoDB" id="2098326at2759"/>
<organism evidence="2 3">
    <name type="scientific">Saccharomyces pastorianus</name>
    <name type="common">Lager yeast</name>
    <name type="synonym">Saccharomyces cerevisiae x Saccharomyces eubayanus</name>
    <dbReference type="NCBI Taxonomy" id="27292"/>
    <lineage>
        <taxon>Eukaryota</taxon>
        <taxon>Fungi</taxon>
        <taxon>Dikarya</taxon>
        <taxon>Ascomycota</taxon>
        <taxon>Saccharomycotina</taxon>
        <taxon>Saccharomycetes</taxon>
        <taxon>Saccharomycetales</taxon>
        <taxon>Saccharomycetaceae</taxon>
        <taxon>Saccharomyces</taxon>
    </lineage>
</organism>
<dbReference type="GO" id="GO:0004601">
    <property type="term" value="F:peroxidase activity"/>
    <property type="evidence" value="ECO:0007669"/>
    <property type="project" value="UniProtKB-KW"/>
</dbReference>
<accession>A0A6C1EGT6</accession>
<name>A0A6C1EGT6_SACPS</name>
<dbReference type="InterPro" id="IPR036282">
    <property type="entry name" value="Glutathione-S-Trfase_C_sf"/>
</dbReference>
<keyword evidence="2" id="KW-0560">Oxidoreductase</keyword>
<dbReference type="Gene3D" id="1.20.1050.10">
    <property type="match status" value="1"/>
</dbReference>
<keyword evidence="2" id="KW-0575">Peroxidase</keyword>
<evidence type="ECO:0000313" key="3">
    <source>
        <dbReference type="Proteomes" id="UP000501346"/>
    </source>
</evidence>
<gene>
    <name evidence="2" type="primary">GTT1_3</name>
    <name evidence="2" type="ORF">GRS66_010536</name>
</gene>
<reference evidence="2 3" key="1">
    <citation type="journal article" date="2019" name="BMC Genomics">
        <title>Chromosome level assembly and comparative genome analysis confirm lager-brewing yeasts originated from a single hybridization.</title>
        <authorList>
            <person name="Salazar A.N."/>
            <person name="Gorter de Vries A.R."/>
            <person name="van den Broek M."/>
            <person name="Brouwers N."/>
            <person name="de la Torre Cortes P."/>
            <person name="Kuijpers N.G.A."/>
            <person name="Daran J.G."/>
            <person name="Abeel T."/>
        </authorList>
    </citation>
    <scope>NUCLEOTIDE SEQUENCE [LARGE SCALE GENOMIC DNA]</scope>
    <source>
        <strain evidence="2 3">CBS 1483</strain>
    </source>
</reference>
<evidence type="ECO:0000313" key="2">
    <source>
        <dbReference type="EMBL" id="QID87844.1"/>
    </source>
</evidence>
<dbReference type="InterPro" id="IPR004046">
    <property type="entry name" value="GST_C"/>
</dbReference>
<feature type="domain" description="Glutathione S-transferase C-terminal" evidence="1">
    <location>
        <begin position="3"/>
        <end position="62"/>
    </location>
</feature>
<dbReference type="AlphaFoldDB" id="A0A6C1EGT6"/>
<dbReference type="SUPFAM" id="SSF47616">
    <property type="entry name" value="GST C-terminal domain-like"/>
    <property type="match status" value="1"/>
</dbReference>
<keyword evidence="2" id="KW-0808">Transferase</keyword>
<dbReference type="EMBL" id="CP049012">
    <property type="protein sequence ID" value="QID87844.1"/>
    <property type="molecule type" value="Genomic_DNA"/>
</dbReference>
<dbReference type="Proteomes" id="UP000501346">
    <property type="component" value="Chromosome SeXV-SeVIII"/>
</dbReference>
<keyword evidence="3" id="KW-1185">Reference proteome</keyword>
<evidence type="ECO:0000259" key="1">
    <source>
        <dbReference type="Pfam" id="PF00043"/>
    </source>
</evidence>